<evidence type="ECO:0000313" key="1">
    <source>
        <dbReference type="EMBL" id="KAH8023311.1"/>
    </source>
</evidence>
<protein>
    <submittedName>
        <fullName evidence="1">Uncharacterized protein</fullName>
    </submittedName>
</protein>
<name>A0A9J6DMF5_RHIMP</name>
<accession>A0A9J6DMF5</accession>
<proteinExistence type="predicted"/>
<organism evidence="1 2">
    <name type="scientific">Rhipicephalus microplus</name>
    <name type="common">Cattle tick</name>
    <name type="synonym">Boophilus microplus</name>
    <dbReference type="NCBI Taxonomy" id="6941"/>
    <lineage>
        <taxon>Eukaryota</taxon>
        <taxon>Metazoa</taxon>
        <taxon>Ecdysozoa</taxon>
        <taxon>Arthropoda</taxon>
        <taxon>Chelicerata</taxon>
        <taxon>Arachnida</taxon>
        <taxon>Acari</taxon>
        <taxon>Parasitiformes</taxon>
        <taxon>Ixodida</taxon>
        <taxon>Ixodoidea</taxon>
        <taxon>Ixodidae</taxon>
        <taxon>Rhipicephalinae</taxon>
        <taxon>Rhipicephalus</taxon>
        <taxon>Boophilus</taxon>
    </lineage>
</organism>
<gene>
    <name evidence="1" type="ORF">HPB51_011754</name>
</gene>
<dbReference type="Proteomes" id="UP000821866">
    <property type="component" value="Chromosome 6"/>
</dbReference>
<dbReference type="EMBL" id="JABSTU010000008">
    <property type="protein sequence ID" value="KAH8023311.1"/>
    <property type="molecule type" value="Genomic_DNA"/>
</dbReference>
<keyword evidence="2" id="KW-1185">Reference proteome</keyword>
<dbReference type="AlphaFoldDB" id="A0A9J6DMF5"/>
<reference evidence="1" key="2">
    <citation type="submission" date="2021-09" db="EMBL/GenBank/DDBJ databases">
        <authorList>
            <person name="Jia N."/>
            <person name="Wang J."/>
            <person name="Shi W."/>
            <person name="Du L."/>
            <person name="Sun Y."/>
            <person name="Zhan W."/>
            <person name="Jiang J."/>
            <person name="Wang Q."/>
            <person name="Zhang B."/>
            <person name="Ji P."/>
            <person name="Sakyi L.B."/>
            <person name="Cui X."/>
            <person name="Yuan T."/>
            <person name="Jiang B."/>
            <person name="Yang W."/>
            <person name="Lam T.T.-Y."/>
            <person name="Chang Q."/>
            <person name="Ding S."/>
            <person name="Wang X."/>
            <person name="Zhu J."/>
            <person name="Ruan X."/>
            <person name="Zhao L."/>
            <person name="Wei J."/>
            <person name="Que T."/>
            <person name="Du C."/>
            <person name="Cheng J."/>
            <person name="Dai P."/>
            <person name="Han X."/>
            <person name="Huang E."/>
            <person name="Gao Y."/>
            <person name="Liu J."/>
            <person name="Shao H."/>
            <person name="Ye R."/>
            <person name="Li L."/>
            <person name="Wei W."/>
            <person name="Wang X."/>
            <person name="Wang C."/>
            <person name="Huo Q."/>
            <person name="Li W."/>
            <person name="Guo W."/>
            <person name="Chen H."/>
            <person name="Chen S."/>
            <person name="Zhou L."/>
            <person name="Zhou L."/>
            <person name="Ni X."/>
            <person name="Tian J."/>
            <person name="Zhou Y."/>
            <person name="Sheng Y."/>
            <person name="Liu T."/>
            <person name="Pan Y."/>
            <person name="Xia L."/>
            <person name="Li J."/>
            <person name="Zhao F."/>
            <person name="Cao W."/>
        </authorList>
    </citation>
    <scope>NUCLEOTIDE SEQUENCE</scope>
    <source>
        <strain evidence="1">Rmic-2018</strain>
        <tissue evidence="1">Larvae</tissue>
    </source>
</reference>
<reference evidence="1" key="1">
    <citation type="journal article" date="2020" name="Cell">
        <title>Large-Scale Comparative Analyses of Tick Genomes Elucidate Their Genetic Diversity and Vector Capacities.</title>
        <authorList>
            <consortium name="Tick Genome and Microbiome Consortium (TIGMIC)"/>
            <person name="Jia N."/>
            <person name="Wang J."/>
            <person name="Shi W."/>
            <person name="Du L."/>
            <person name="Sun Y."/>
            <person name="Zhan W."/>
            <person name="Jiang J.F."/>
            <person name="Wang Q."/>
            <person name="Zhang B."/>
            <person name="Ji P."/>
            <person name="Bell-Sakyi L."/>
            <person name="Cui X.M."/>
            <person name="Yuan T.T."/>
            <person name="Jiang B.G."/>
            <person name="Yang W.F."/>
            <person name="Lam T.T."/>
            <person name="Chang Q.C."/>
            <person name="Ding S.J."/>
            <person name="Wang X.J."/>
            <person name="Zhu J.G."/>
            <person name="Ruan X.D."/>
            <person name="Zhao L."/>
            <person name="Wei J.T."/>
            <person name="Ye R.Z."/>
            <person name="Que T.C."/>
            <person name="Du C.H."/>
            <person name="Zhou Y.H."/>
            <person name="Cheng J.X."/>
            <person name="Dai P.F."/>
            <person name="Guo W.B."/>
            <person name="Han X.H."/>
            <person name="Huang E.J."/>
            <person name="Li L.F."/>
            <person name="Wei W."/>
            <person name="Gao Y.C."/>
            <person name="Liu J.Z."/>
            <person name="Shao H.Z."/>
            <person name="Wang X."/>
            <person name="Wang C.C."/>
            <person name="Yang T.C."/>
            <person name="Huo Q.B."/>
            <person name="Li W."/>
            <person name="Chen H.Y."/>
            <person name="Chen S.E."/>
            <person name="Zhou L.G."/>
            <person name="Ni X.B."/>
            <person name="Tian J.H."/>
            <person name="Sheng Y."/>
            <person name="Liu T."/>
            <person name="Pan Y.S."/>
            <person name="Xia L.Y."/>
            <person name="Li J."/>
            <person name="Zhao F."/>
            <person name="Cao W.C."/>
        </authorList>
    </citation>
    <scope>NUCLEOTIDE SEQUENCE</scope>
    <source>
        <strain evidence="1">Rmic-2018</strain>
    </source>
</reference>
<comment type="caution">
    <text evidence="1">The sequence shown here is derived from an EMBL/GenBank/DDBJ whole genome shotgun (WGS) entry which is preliminary data.</text>
</comment>
<evidence type="ECO:0000313" key="2">
    <source>
        <dbReference type="Proteomes" id="UP000821866"/>
    </source>
</evidence>
<sequence length="201" mass="21671">MGDVGAPPASADPCCAAKSALLLFCSVAWLAWRERDFRDGADEHGRRRPAANILYPSRIRRFPLFFGGLCVGNGWFSFRLSTPLGRRPAVACLDAKPDASRSRRPGRRRVCRAAIGRPGAVAANGASLSQTTPGAAAVAVRACGPCCVLPRRRAFLRRRRAQKRASAGGERDSGSARRGAFSEWRNFMLVSSERTALAAVD</sequence>